<organism evidence="2 3">
    <name type="scientific">Rhododendron griersonianum</name>
    <dbReference type="NCBI Taxonomy" id="479676"/>
    <lineage>
        <taxon>Eukaryota</taxon>
        <taxon>Viridiplantae</taxon>
        <taxon>Streptophyta</taxon>
        <taxon>Embryophyta</taxon>
        <taxon>Tracheophyta</taxon>
        <taxon>Spermatophyta</taxon>
        <taxon>Magnoliopsida</taxon>
        <taxon>eudicotyledons</taxon>
        <taxon>Gunneridae</taxon>
        <taxon>Pentapetalae</taxon>
        <taxon>asterids</taxon>
        <taxon>Ericales</taxon>
        <taxon>Ericaceae</taxon>
        <taxon>Ericoideae</taxon>
        <taxon>Rhodoreae</taxon>
        <taxon>Rhododendron</taxon>
    </lineage>
</organism>
<evidence type="ECO:0000256" key="1">
    <source>
        <dbReference type="SAM" id="MobiDB-lite"/>
    </source>
</evidence>
<feature type="region of interest" description="Disordered" evidence="1">
    <location>
        <begin position="356"/>
        <end position="376"/>
    </location>
</feature>
<name>A0AAV6I530_9ERIC</name>
<dbReference type="AlphaFoldDB" id="A0AAV6I530"/>
<keyword evidence="3" id="KW-1185">Reference proteome</keyword>
<proteinExistence type="predicted"/>
<gene>
    <name evidence="2" type="ORF">RHGRI_034700</name>
</gene>
<dbReference type="Gene3D" id="3.60.10.10">
    <property type="entry name" value="Endonuclease/exonuclease/phosphatase"/>
    <property type="match status" value="1"/>
</dbReference>
<reference evidence="2" key="1">
    <citation type="submission" date="2020-08" db="EMBL/GenBank/DDBJ databases">
        <title>Plant Genome Project.</title>
        <authorList>
            <person name="Zhang R.-G."/>
        </authorList>
    </citation>
    <scope>NUCLEOTIDE SEQUENCE</scope>
    <source>
        <strain evidence="2">WSP0</strain>
        <tissue evidence="2">Leaf</tissue>
    </source>
</reference>
<protein>
    <submittedName>
        <fullName evidence="2">Uncharacterized protein</fullName>
    </submittedName>
</protein>
<dbReference type="Proteomes" id="UP000823749">
    <property type="component" value="Chromosome 12"/>
</dbReference>
<accession>A0AAV6I530</accession>
<dbReference type="InterPro" id="IPR036691">
    <property type="entry name" value="Endo/exonu/phosph_ase_sf"/>
</dbReference>
<evidence type="ECO:0000313" key="2">
    <source>
        <dbReference type="EMBL" id="KAG5522632.1"/>
    </source>
</evidence>
<sequence>MMSTLSGNDFDSCFPPLNLYCSSSASKLGLPNSGVPIILQRENAVIVSGSKSVNHKDKSLCVPVVHNSSGKVNLFDFLEAATIPNNEHLEILEGDTPTVKQIKSLAKEVSSLRIELKAKDQLIESLQVKDSVPMAGQNSALSWKDKVSSPEVHSRMKLQYFPPAVEGEMVRVSPPKHVETHGAEKWKDCIVEGAYRQISEVGAWHFAGRMVTIGVKYPWRPLRCVACNVFGHSYCNQLAKNTPKEPATTIPCANQFSALQEGVIIGTEMELSGKEATPAPNVHESDIVTLDTSDPLIVSCVDKGNSVETVNPIVNFAESCDDQGVLPAYDFLPHDLGVGISYPDAVFQALTEMEQVSSTQAKGGNKPRGGRHARKPQKEMIKLASWNVRGLNNPIKQVELRKFIHANSLSLVGIVESKIRKDNIITSMQHCLPSGWDYIHNCDSGSVTWIIVAWTKQGTVVSEVFKSDQMILLCVEVDMKSFLLSVVYGSNHVPSRRQLWDDLRNCKGFVGSLPWIIVEDRCIQQIIEQSQQTPLGFLPNTWIPHNVLWMPTPTGKYTTKSAWNALRSAVHGPLVPDSGVQA</sequence>
<comment type="caution">
    <text evidence="2">The sequence shown here is derived from an EMBL/GenBank/DDBJ whole genome shotgun (WGS) entry which is preliminary data.</text>
</comment>
<dbReference type="EMBL" id="JACTNZ010000012">
    <property type="protein sequence ID" value="KAG5522632.1"/>
    <property type="molecule type" value="Genomic_DNA"/>
</dbReference>
<dbReference type="SUPFAM" id="SSF56219">
    <property type="entry name" value="DNase I-like"/>
    <property type="match status" value="1"/>
</dbReference>
<evidence type="ECO:0000313" key="3">
    <source>
        <dbReference type="Proteomes" id="UP000823749"/>
    </source>
</evidence>